<evidence type="ECO:0000313" key="2">
    <source>
        <dbReference type="Proteomes" id="UP000265618"/>
    </source>
</evidence>
<dbReference type="AlphaFoldDB" id="A0A9K3D7K1"/>
<accession>A0A9K3D7K1</accession>
<feature type="non-terminal residue" evidence="1">
    <location>
        <position position="1"/>
    </location>
</feature>
<dbReference type="SUPFAM" id="SSF50965">
    <property type="entry name" value="Galactose oxidase, central domain"/>
    <property type="match status" value="1"/>
</dbReference>
<sequence>EVVVLSVNSEGSEWHTHVFSLATLEWRECEVTYTNPRPHVMRAPLQHFTVDGQWWVSGVYRGLMEVWVYTHETGVWRREKDKLLPEDGYNARKAGVVQDTVYMLTNEAMWVRSLGAWEMQDSSPSTPLPDLPAQWLLPDETCTRPPRRQRKLGPPSLEHLWEFRGAPHVVSLGRHLVTITKENGALWC</sequence>
<feature type="non-terminal residue" evidence="1">
    <location>
        <position position="188"/>
    </location>
</feature>
<comment type="caution">
    <text evidence="1">The sequence shown here is derived from an EMBL/GenBank/DDBJ whole genome shotgun (WGS) entry which is preliminary data.</text>
</comment>
<keyword evidence="2" id="KW-1185">Reference proteome</keyword>
<reference evidence="1 2" key="1">
    <citation type="journal article" date="2018" name="PLoS ONE">
        <title>The draft genome of Kipferlia bialata reveals reductive genome evolution in fornicate parasites.</title>
        <authorList>
            <person name="Tanifuji G."/>
            <person name="Takabayashi S."/>
            <person name="Kume K."/>
            <person name="Takagi M."/>
            <person name="Nakayama T."/>
            <person name="Kamikawa R."/>
            <person name="Inagaki Y."/>
            <person name="Hashimoto T."/>
        </authorList>
    </citation>
    <scope>NUCLEOTIDE SEQUENCE [LARGE SCALE GENOMIC DNA]</scope>
    <source>
        <strain evidence="1">NY0173</strain>
    </source>
</reference>
<organism evidence="1 2">
    <name type="scientific">Kipferlia bialata</name>
    <dbReference type="NCBI Taxonomy" id="797122"/>
    <lineage>
        <taxon>Eukaryota</taxon>
        <taxon>Metamonada</taxon>
        <taxon>Carpediemonas-like organisms</taxon>
        <taxon>Kipferlia</taxon>
    </lineage>
</organism>
<protein>
    <submittedName>
        <fullName evidence="1">Uncharacterized protein</fullName>
    </submittedName>
</protein>
<evidence type="ECO:0000313" key="1">
    <source>
        <dbReference type="EMBL" id="GIQ89601.1"/>
    </source>
</evidence>
<name>A0A9K3D7K1_9EUKA</name>
<dbReference type="EMBL" id="BDIP01005218">
    <property type="protein sequence ID" value="GIQ89601.1"/>
    <property type="molecule type" value="Genomic_DNA"/>
</dbReference>
<dbReference type="InterPro" id="IPR011043">
    <property type="entry name" value="Gal_Oxase/kelch_b-propeller"/>
</dbReference>
<gene>
    <name evidence="1" type="ORF">KIPB_012107</name>
</gene>
<dbReference type="Proteomes" id="UP000265618">
    <property type="component" value="Unassembled WGS sequence"/>
</dbReference>
<proteinExistence type="predicted"/>